<reference evidence="1" key="1">
    <citation type="submission" date="2023-08" db="EMBL/GenBank/DDBJ databases">
        <authorList>
            <person name="Audoor S."/>
            <person name="Bilcke G."/>
        </authorList>
    </citation>
    <scope>NUCLEOTIDE SEQUENCE</scope>
</reference>
<gene>
    <name evidence="1" type="ORF">CYCCA115_LOCUS12984</name>
</gene>
<name>A0AAD2JHH2_9STRA</name>
<dbReference type="Gene3D" id="2.20.110.10">
    <property type="entry name" value="Histone H3 K4-specific methyltransferase SET7/9 N-terminal domain"/>
    <property type="match status" value="1"/>
</dbReference>
<dbReference type="EMBL" id="CAKOGP040001781">
    <property type="protein sequence ID" value="CAJ1951258.1"/>
    <property type="molecule type" value="Genomic_DNA"/>
</dbReference>
<organism evidence="1 2">
    <name type="scientific">Cylindrotheca closterium</name>
    <dbReference type="NCBI Taxonomy" id="2856"/>
    <lineage>
        <taxon>Eukaryota</taxon>
        <taxon>Sar</taxon>
        <taxon>Stramenopiles</taxon>
        <taxon>Ochrophyta</taxon>
        <taxon>Bacillariophyta</taxon>
        <taxon>Bacillariophyceae</taxon>
        <taxon>Bacillariophycidae</taxon>
        <taxon>Bacillariales</taxon>
        <taxon>Bacillariaceae</taxon>
        <taxon>Cylindrotheca</taxon>
    </lineage>
</organism>
<dbReference type="Proteomes" id="UP001295423">
    <property type="component" value="Unassembled WGS sequence"/>
</dbReference>
<dbReference type="AlphaFoldDB" id="A0AAD2JHH2"/>
<keyword evidence="2" id="KW-1185">Reference proteome</keyword>
<protein>
    <submittedName>
        <fullName evidence="1">Uncharacterized protein</fullName>
    </submittedName>
</protein>
<proteinExistence type="predicted"/>
<evidence type="ECO:0000313" key="1">
    <source>
        <dbReference type="EMBL" id="CAJ1951258.1"/>
    </source>
</evidence>
<dbReference type="SUPFAM" id="SSF82185">
    <property type="entry name" value="Histone H3 K4-specific methyltransferase SET7/9 N-terminal domain"/>
    <property type="match status" value="1"/>
</dbReference>
<comment type="caution">
    <text evidence="1">The sequence shown here is derived from an EMBL/GenBank/DDBJ whole genome shotgun (WGS) entry which is preliminary data.</text>
</comment>
<sequence length="301" mass="33565">MTFSNRDELISRIHLIGPASEGFHLANDDDLSQVTISTTRTKKHEERYNRALETAASSLQDALEVMIHEVGEYPPASLLQSAFAMVLEAKSQACQMHVPKLASMQNESTDIPRKIVMGKKFKFNHSVTNRCGSYYGTVNKDGKPDGHGTIIYSSMNTFQGLWHRGQRKTGTYIQYYDSKLRKLREPIVYQGQFADSKRNQSHGFGIMYVGRKYVWSGQMVNGKVKSMQSSAASTSLPCSIDGLCHQMAAPFDGSKRSPTISKQNEGWDEDEFSFLPSIVSTRETADGIVINAPSSAYKVCH</sequence>
<accession>A0AAD2JHH2</accession>
<evidence type="ECO:0000313" key="2">
    <source>
        <dbReference type="Proteomes" id="UP001295423"/>
    </source>
</evidence>